<comment type="subcellular location">
    <subcellularLocation>
        <location evidence="1">Cell membrane</location>
        <topology evidence="1">Single-pass type I membrane protein</topology>
    </subcellularLocation>
    <subcellularLocation>
        <location evidence="3">Golgi apparatus membrane</location>
        <topology evidence="3">Single-pass type I membrane protein</topology>
    </subcellularLocation>
    <subcellularLocation>
        <location evidence="15">Late endosome membrane</location>
        <topology evidence="15">Single-pass type I membrane protein</topology>
    </subcellularLocation>
    <subcellularLocation>
        <location evidence="2">Lysosome membrane</location>
        <topology evidence="2">Single-pass type I membrane protein</topology>
    </subcellularLocation>
</comment>
<dbReference type="RefSeq" id="XP_030061406.1">
    <property type="nucleotide sequence ID" value="XM_030205546.1"/>
</dbReference>
<dbReference type="KEGG" id="muo:115471742"/>
<keyword evidence="11" id="KW-0333">Golgi apparatus</keyword>
<dbReference type="Pfam" id="PF12280">
    <property type="entry name" value="BSMAP"/>
    <property type="match status" value="1"/>
</dbReference>
<comment type="subunit">
    <text evidence="16">Interacts with ATG16L1 (via WD repeats).</text>
</comment>
<evidence type="ECO:0000256" key="17">
    <source>
        <dbReference type="ARBA" id="ARBA00039377"/>
    </source>
</evidence>
<accession>A0A6P7Y8Y2</accession>
<dbReference type="GO" id="GO:0006914">
    <property type="term" value="P:autophagy"/>
    <property type="evidence" value="ECO:0007669"/>
    <property type="project" value="UniProtKB-KW"/>
</dbReference>
<evidence type="ECO:0000256" key="19">
    <source>
        <dbReference type="SAM" id="Phobius"/>
    </source>
</evidence>
<evidence type="ECO:0000256" key="9">
    <source>
        <dbReference type="ARBA" id="ARBA00022989"/>
    </source>
</evidence>
<evidence type="ECO:0000256" key="10">
    <source>
        <dbReference type="ARBA" id="ARBA00023006"/>
    </source>
</evidence>
<evidence type="ECO:0000256" key="3">
    <source>
        <dbReference type="ARBA" id="ARBA00004614"/>
    </source>
</evidence>
<evidence type="ECO:0000256" key="15">
    <source>
        <dbReference type="ARBA" id="ARBA00037817"/>
    </source>
</evidence>
<keyword evidence="12 19" id="KW-0472">Membrane</keyword>
<evidence type="ECO:0000256" key="11">
    <source>
        <dbReference type="ARBA" id="ARBA00023034"/>
    </source>
</evidence>
<evidence type="ECO:0000256" key="6">
    <source>
        <dbReference type="ARBA" id="ARBA00022692"/>
    </source>
</evidence>
<name>A0A6P7Y8Y2_9AMPH</name>
<dbReference type="GO" id="GO:0031902">
    <property type="term" value="C:late endosome membrane"/>
    <property type="evidence" value="ECO:0007669"/>
    <property type="project" value="UniProtKB-SubCell"/>
</dbReference>
<dbReference type="PANTHER" id="PTHR28652:SF3">
    <property type="entry name" value="TRANSMEMBRANE PROTEIN 59"/>
    <property type="match status" value="1"/>
</dbReference>
<dbReference type="GO" id="GO:0010508">
    <property type="term" value="P:positive regulation of autophagy"/>
    <property type="evidence" value="ECO:0007669"/>
    <property type="project" value="TreeGrafter"/>
</dbReference>
<keyword evidence="21" id="KW-1185">Reference proteome</keyword>
<proteinExistence type="inferred from homology"/>
<feature type="chain" id="PRO_5027580369" description="Transmembrane protein 59" evidence="20">
    <location>
        <begin position="26"/>
        <end position="344"/>
    </location>
</feature>
<keyword evidence="6 19" id="KW-0812">Transmembrane</keyword>
<keyword evidence="5" id="KW-1003">Cell membrane</keyword>
<keyword evidence="13" id="KW-0325">Glycoprotein</keyword>
<dbReference type="InterPro" id="IPR022065">
    <property type="entry name" value="Uncharacterised_TMEM59"/>
</dbReference>
<reference evidence="22" key="1">
    <citation type="submission" date="2025-08" db="UniProtKB">
        <authorList>
            <consortium name="RefSeq"/>
        </authorList>
    </citation>
    <scope>IDENTIFICATION</scope>
</reference>
<evidence type="ECO:0000256" key="2">
    <source>
        <dbReference type="ARBA" id="ARBA00004352"/>
    </source>
</evidence>
<dbReference type="GO" id="GO:0005886">
    <property type="term" value="C:plasma membrane"/>
    <property type="evidence" value="ECO:0007669"/>
    <property type="project" value="UniProtKB-SubCell"/>
</dbReference>
<evidence type="ECO:0000256" key="13">
    <source>
        <dbReference type="ARBA" id="ARBA00023180"/>
    </source>
</evidence>
<dbReference type="InParanoid" id="A0A6P7Y8Y2"/>
<sequence>MAGVRSSVAVCLFFLGFLGNTRVRCSDTFDTVLGDTTSCHRTCQMTYALHTYPEECPENPICWPSRTGSKDQGSKDEALYACQRGCRLFSICQFVDDGVDLNRTKEECESACMEAYSQTNEQYACNLGCQNQLPFAEMRQEQLQSLVPRVHSLFPLALVRSMWSEMMDSAQSFITSSWTFYLQADDGKIVVFQSKPQVEYVAQLPHEAEGLSGASIDKMASDPVPAGSNKEKSCNHRALGYEDEEGDSILKCLSLTFKNSSWIMTVTLCLSVVVVLWICCATVATAVDQYIPMEKLSIYGDMEYVNEQKLNRYPPATLLIVRSEEENEEAGLLPTKVNLAQSAI</sequence>
<dbReference type="PANTHER" id="PTHR28652">
    <property type="entry name" value="TRANSMEMBRANE PROTEIN 59-LIKE PROTEIN"/>
    <property type="match status" value="1"/>
</dbReference>
<dbReference type="GO" id="GO:0005765">
    <property type="term" value="C:lysosomal membrane"/>
    <property type="evidence" value="ECO:0007669"/>
    <property type="project" value="UniProtKB-SubCell"/>
</dbReference>
<evidence type="ECO:0000313" key="21">
    <source>
        <dbReference type="Proteomes" id="UP000515156"/>
    </source>
</evidence>
<keyword evidence="7 20" id="KW-0732">Signal</keyword>
<dbReference type="GeneID" id="115471742"/>
<dbReference type="FunCoup" id="A0A6P7Y8Y2">
    <property type="interactions" value="771"/>
</dbReference>
<evidence type="ECO:0000256" key="16">
    <source>
        <dbReference type="ARBA" id="ARBA00038589"/>
    </source>
</evidence>
<dbReference type="Proteomes" id="UP000515156">
    <property type="component" value="Chromosome 6"/>
</dbReference>
<keyword evidence="8" id="KW-0967">Endosome</keyword>
<evidence type="ECO:0000256" key="14">
    <source>
        <dbReference type="ARBA" id="ARBA00023228"/>
    </source>
</evidence>
<evidence type="ECO:0000256" key="1">
    <source>
        <dbReference type="ARBA" id="ARBA00004251"/>
    </source>
</evidence>
<keyword evidence="9 19" id="KW-1133">Transmembrane helix</keyword>
<evidence type="ECO:0000256" key="8">
    <source>
        <dbReference type="ARBA" id="ARBA00022753"/>
    </source>
</evidence>
<dbReference type="CTD" id="9528"/>
<organism evidence="21 22">
    <name type="scientific">Microcaecilia unicolor</name>
    <dbReference type="NCBI Taxonomy" id="1415580"/>
    <lineage>
        <taxon>Eukaryota</taxon>
        <taxon>Metazoa</taxon>
        <taxon>Chordata</taxon>
        <taxon>Craniata</taxon>
        <taxon>Vertebrata</taxon>
        <taxon>Euteleostomi</taxon>
        <taxon>Amphibia</taxon>
        <taxon>Gymnophiona</taxon>
        <taxon>Siphonopidae</taxon>
        <taxon>Microcaecilia</taxon>
    </lineage>
</organism>
<dbReference type="GO" id="GO:0000139">
    <property type="term" value="C:Golgi membrane"/>
    <property type="evidence" value="ECO:0007669"/>
    <property type="project" value="UniProtKB-SubCell"/>
</dbReference>
<evidence type="ECO:0000256" key="18">
    <source>
        <dbReference type="ARBA" id="ARBA00045285"/>
    </source>
</evidence>
<keyword evidence="10" id="KW-0072">Autophagy</keyword>
<feature type="transmembrane region" description="Helical" evidence="19">
    <location>
        <begin position="262"/>
        <end position="287"/>
    </location>
</feature>
<evidence type="ECO:0000256" key="7">
    <source>
        <dbReference type="ARBA" id="ARBA00022729"/>
    </source>
</evidence>
<comment type="function">
    <text evidence="18">Acts as a regulator of autophagy in response to S.aureus infection by promoting activation of LC3 (MAP1LC3A, MAP1LC3B or MAP1LC3C). Acts by interacting with ATG16L1, leading to promote a functional complex between LC3 and ATG16L1 and promoting LC3 lipidation and subsequent activation of autophagy. Modulates the O-glycosylation and complex N-glycosylation steps occurring during the Golgi maturation of several proteins such as APP, BACE1, SEAP or PRNP. Inhibits APP transport to the cell surface and further shedding.</text>
</comment>
<evidence type="ECO:0000256" key="20">
    <source>
        <dbReference type="SAM" id="SignalP"/>
    </source>
</evidence>
<gene>
    <name evidence="22" type="primary">TMEM59</name>
</gene>
<evidence type="ECO:0000256" key="12">
    <source>
        <dbReference type="ARBA" id="ARBA00023136"/>
    </source>
</evidence>
<evidence type="ECO:0000313" key="22">
    <source>
        <dbReference type="RefSeq" id="XP_030061406.1"/>
    </source>
</evidence>
<protein>
    <recommendedName>
        <fullName evidence="17">Transmembrane protein 59</fullName>
    </recommendedName>
</protein>
<dbReference type="OrthoDB" id="6371519at2759"/>
<evidence type="ECO:0000256" key="5">
    <source>
        <dbReference type="ARBA" id="ARBA00022475"/>
    </source>
</evidence>
<evidence type="ECO:0000256" key="4">
    <source>
        <dbReference type="ARBA" id="ARBA00009643"/>
    </source>
</evidence>
<dbReference type="AlphaFoldDB" id="A0A6P7Y8Y2"/>
<keyword evidence="14" id="KW-0458">Lysosome</keyword>
<comment type="similarity">
    <text evidence="4">Belongs to the TMEM59 family.</text>
</comment>
<feature type="signal peptide" evidence="20">
    <location>
        <begin position="1"/>
        <end position="25"/>
    </location>
</feature>